<keyword evidence="2" id="KW-1185">Reference proteome</keyword>
<protein>
    <submittedName>
        <fullName evidence="1">Uncharacterized protein</fullName>
    </submittedName>
</protein>
<dbReference type="AlphaFoldDB" id="A0AAE1AL87"/>
<name>A0AAE1AL87_9GAST</name>
<dbReference type="EMBL" id="JAWDGP010001678">
    <property type="protein sequence ID" value="KAK3789191.1"/>
    <property type="molecule type" value="Genomic_DNA"/>
</dbReference>
<organism evidence="1 2">
    <name type="scientific">Elysia crispata</name>
    <name type="common">lettuce slug</name>
    <dbReference type="NCBI Taxonomy" id="231223"/>
    <lineage>
        <taxon>Eukaryota</taxon>
        <taxon>Metazoa</taxon>
        <taxon>Spiralia</taxon>
        <taxon>Lophotrochozoa</taxon>
        <taxon>Mollusca</taxon>
        <taxon>Gastropoda</taxon>
        <taxon>Heterobranchia</taxon>
        <taxon>Euthyneura</taxon>
        <taxon>Panpulmonata</taxon>
        <taxon>Sacoglossa</taxon>
        <taxon>Placobranchoidea</taxon>
        <taxon>Plakobranchidae</taxon>
        <taxon>Elysia</taxon>
    </lineage>
</organism>
<evidence type="ECO:0000313" key="1">
    <source>
        <dbReference type="EMBL" id="KAK3789191.1"/>
    </source>
</evidence>
<reference evidence="1" key="1">
    <citation type="journal article" date="2023" name="G3 (Bethesda)">
        <title>A reference genome for the long-term kleptoplast-retaining sea slug Elysia crispata morphotype clarki.</title>
        <authorList>
            <person name="Eastman K.E."/>
            <person name="Pendleton A.L."/>
            <person name="Shaikh M.A."/>
            <person name="Suttiyut T."/>
            <person name="Ogas R."/>
            <person name="Tomko P."/>
            <person name="Gavelis G."/>
            <person name="Widhalm J.R."/>
            <person name="Wisecaver J.H."/>
        </authorList>
    </citation>
    <scope>NUCLEOTIDE SEQUENCE</scope>
    <source>
        <strain evidence="1">ECLA1</strain>
    </source>
</reference>
<comment type="caution">
    <text evidence="1">The sequence shown here is derived from an EMBL/GenBank/DDBJ whole genome shotgun (WGS) entry which is preliminary data.</text>
</comment>
<sequence length="83" mass="9410">MARLDTFPFKINVRSDLSRTHLSPKRNPLKLISDRDGPKLARRSLTSIPVWPCGRHWSPGTVLNELLKAFGAFNRLPDTEDIA</sequence>
<accession>A0AAE1AL87</accession>
<gene>
    <name evidence="1" type="ORF">RRG08_001582</name>
</gene>
<evidence type="ECO:0000313" key="2">
    <source>
        <dbReference type="Proteomes" id="UP001283361"/>
    </source>
</evidence>
<dbReference type="Proteomes" id="UP001283361">
    <property type="component" value="Unassembled WGS sequence"/>
</dbReference>
<proteinExistence type="predicted"/>